<protein>
    <submittedName>
        <fullName evidence="2">Uncharacterized protein</fullName>
    </submittedName>
</protein>
<accession>A0A8X6XWA1</accession>
<evidence type="ECO:0000313" key="3">
    <source>
        <dbReference type="Proteomes" id="UP000886998"/>
    </source>
</evidence>
<reference evidence="2" key="1">
    <citation type="submission" date="2020-08" db="EMBL/GenBank/DDBJ databases">
        <title>Multicomponent nature underlies the extraordinary mechanical properties of spider dragline silk.</title>
        <authorList>
            <person name="Kono N."/>
            <person name="Nakamura H."/>
            <person name="Mori M."/>
            <person name="Yoshida Y."/>
            <person name="Ohtoshi R."/>
            <person name="Malay A.D."/>
            <person name="Moran D.A.P."/>
            <person name="Tomita M."/>
            <person name="Numata K."/>
            <person name="Arakawa K."/>
        </authorList>
    </citation>
    <scope>NUCLEOTIDE SEQUENCE</scope>
</reference>
<organism evidence="2 3">
    <name type="scientific">Trichonephila inaurata madagascariensis</name>
    <dbReference type="NCBI Taxonomy" id="2747483"/>
    <lineage>
        <taxon>Eukaryota</taxon>
        <taxon>Metazoa</taxon>
        <taxon>Ecdysozoa</taxon>
        <taxon>Arthropoda</taxon>
        <taxon>Chelicerata</taxon>
        <taxon>Arachnida</taxon>
        <taxon>Araneae</taxon>
        <taxon>Araneomorphae</taxon>
        <taxon>Entelegynae</taxon>
        <taxon>Araneoidea</taxon>
        <taxon>Nephilidae</taxon>
        <taxon>Trichonephila</taxon>
        <taxon>Trichonephila inaurata</taxon>
    </lineage>
</organism>
<feature type="compositionally biased region" description="Basic and acidic residues" evidence="1">
    <location>
        <begin position="84"/>
        <end position="98"/>
    </location>
</feature>
<name>A0A8X6XWA1_9ARAC</name>
<comment type="caution">
    <text evidence="2">The sequence shown here is derived from an EMBL/GenBank/DDBJ whole genome shotgun (WGS) entry which is preliminary data.</text>
</comment>
<evidence type="ECO:0000256" key="1">
    <source>
        <dbReference type="SAM" id="MobiDB-lite"/>
    </source>
</evidence>
<sequence length="108" mass="11327">MGPLGRRGPNLAFGYGQQATIQQRQLDAADRVPGSRAPALGAAAVTRGAVPPGWEWPSSHAPIHGVRAPTGTPSVPSISRNQRHPPESPADPRSRDNPSRAIVRGVTT</sequence>
<feature type="compositionally biased region" description="Polar residues" evidence="1">
    <location>
        <begin position="71"/>
        <end position="80"/>
    </location>
</feature>
<keyword evidence="3" id="KW-1185">Reference proteome</keyword>
<dbReference type="AlphaFoldDB" id="A0A8X6XWA1"/>
<dbReference type="Proteomes" id="UP000886998">
    <property type="component" value="Unassembled WGS sequence"/>
</dbReference>
<proteinExistence type="predicted"/>
<feature type="region of interest" description="Disordered" evidence="1">
    <location>
        <begin position="57"/>
        <end position="108"/>
    </location>
</feature>
<evidence type="ECO:0000313" key="2">
    <source>
        <dbReference type="EMBL" id="GFY59770.1"/>
    </source>
</evidence>
<gene>
    <name evidence="2" type="ORF">TNIN_419321</name>
</gene>
<dbReference type="EMBL" id="BMAV01012801">
    <property type="protein sequence ID" value="GFY59770.1"/>
    <property type="molecule type" value="Genomic_DNA"/>
</dbReference>